<dbReference type="EC" id="4.2.1.134" evidence="4 15"/>
<dbReference type="GO" id="GO:0042761">
    <property type="term" value="P:very long-chain fatty acid biosynthetic process"/>
    <property type="evidence" value="ECO:0000318"/>
    <property type="project" value="GO_Central"/>
</dbReference>
<keyword evidence="11 15" id="KW-0443">Lipid metabolism</keyword>
<evidence type="ECO:0000256" key="1">
    <source>
        <dbReference type="ARBA" id="ARBA00004477"/>
    </source>
</evidence>
<keyword evidence="14 15" id="KW-0456">Lyase</keyword>
<accession>B3RSB1</accession>
<evidence type="ECO:0000256" key="6">
    <source>
        <dbReference type="ARBA" id="ARBA00022692"/>
    </source>
</evidence>
<comment type="function">
    <text evidence="15">Catalyzes the third of the four reactions of the long-chain fatty acids elongation cycle. This endoplasmic reticulum-bound enzymatic process, allows the addition of two carbons to the chain of long- and very long-chain fatty acids/VLCFAs per cycle. This enzyme catalyzes the dehydration of the 3-hydroxyacyl-CoA intermediate into trans-2,3-enoyl-CoA, within each cycle of fatty acid elongation. Thereby, it participates to the production of VLCFAs of different chain lengths that are involved in multiple biological processes as precursors of membrane lipids and lipid mediators.</text>
</comment>
<dbReference type="PROSITE" id="PS51203">
    <property type="entry name" value="CS"/>
    <property type="match status" value="1"/>
</dbReference>
<keyword evidence="6" id="KW-0812">Transmembrane</keyword>
<dbReference type="eggNOG" id="KOG3187">
    <property type="taxonomic scope" value="Eukaryota"/>
</dbReference>
<keyword evidence="10" id="KW-0175">Coiled coil</keyword>
<comment type="subcellular location">
    <subcellularLocation>
        <location evidence="1 15">Endoplasmic reticulum membrane</location>
        <topology evidence="1 15">Multi-pass membrane protein</topology>
    </subcellularLocation>
</comment>
<name>B3RSB1_TRIAD</name>
<dbReference type="PhylomeDB" id="B3RSB1"/>
<dbReference type="InterPro" id="IPR007482">
    <property type="entry name" value="Tyr_Pase-like_PTPLA"/>
</dbReference>
<dbReference type="Gene3D" id="2.60.40.790">
    <property type="match status" value="1"/>
</dbReference>
<evidence type="ECO:0000313" key="17">
    <source>
        <dbReference type="EMBL" id="EDV26485.1"/>
    </source>
</evidence>
<proteinExistence type="inferred from homology"/>
<keyword evidence="7 15" id="KW-0256">Endoplasmic reticulum</keyword>
<evidence type="ECO:0000256" key="4">
    <source>
        <dbReference type="ARBA" id="ARBA00013122"/>
    </source>
</evidence>
<dbReference type="PANTHER" id="PTHR11035:SF35">
    <property type="entry name" value="VERY-LONG-CHAIN (3R)-3-HYDROXYACYL-COA DEHYDRATASE"/>
    <property type="match status" value="1"/>
</dbReference>
<evidence type="ECO:0000256" key="9">
    <source>
        <dbReference type="ARBA" id="ARBA00022989"/>
    </source>
</evidence>
<keyword evidence="8 15" id="KW-0276">Fatty acid metabolism</keyword>
<evidence type="ECO:0000256" key="15">
    <source>
        <dbReference type="RuleBase" id="RU363109"/>
    </source>
</evidence>
<dbReference type="GO" id="GO:0018812">
    <property type="term" value="F:3-hydroxyacyl-CoA dehydratase activity"/>
    <property type="evidence" value="ECO:0000318"/>
    <property type="project" value="GO_Central"/>
</dbReference>
<dbReference type="FunFam" id="2.60.40.790:FF:000039">
    <property type="entry name" value="CS domain containing protein"/>
    <property type="match status" value="1"/>
</dbReference>
<gene>
    <name evidence="17" type="ORF">TRIADDRAFT_54534</name>
</gene>
<keyword evidence="18" id="KW-1185">Reference proteome</keyword>
<dbReference type="CDD" id="cd06465">
    <property type="entry name" value="p23_hB-ind1_like"/>
    <property type="match status" value="1"/>
</dbReference>
<dbReference type="UniPathway" id="UPA00094"/>
<dbReference type="OrthoDB" id="2157530at2759"/>
<dbReference type="EMBL" id="DS985243">
    <property type="protein sequence ID" value="EDV26485.1"/>
    <property type="molecule type" value="Genomic_DNA"/>
</dbReference>
<feature type="domain" description="CS" evidence="16">
    <location>
        <begin position="42"/>
        <end position="133"/>
    </location>
</feature>
<evidence type="ECO:0000256" key="7">
    <source>
        <dbReference type="ARBA" id="ARBA00022824"/>
    </source>
</evidence>
<evidence type="ECO:0000256" key="12">
    <source>
        <dbReference type="ARBA" id="ARBA00023136"/>
    </source>
</evidence>
<dbReference type="GO" id="GO:0005789">
    <property type="term" value="C:endoplasmic reticulum membrane"/>
    <property type="evidence" value="ECO:0000318"/>
    <property type="project" value="GO_Central"/>
</dbReference>
<comment type="similarity">
    <text evidence="3 15">Belongs to the very long-chain fatty acids dehydratase HACD family.</text>
</comment>
<dbReference type="GO" id="GO:0030497">
    <property type="term" value="P:fatty acid elongation"/>
    <property type="evidence" value="ECO:0000318"/>
    <property type="project" value="GO_Central"/>
</dbReference>
<reference evidence="17 18" key="1">
    <citation type="journal article" date="2008" name="Nature">
        <title>The Trichoplax genome and the nature of placozoans.</title>
        <authorList>
            <person name="Srivastava M."/>
            <person name="Begovic E."/>
            <person name="Chapman J."/>
            <person name="Putnam N.H."/>
            <person name="Hellsten U."/>
            <person name="Kawashima T."/>
            <person name="Kuo A."/>
            <person name="Mitros T."/>
            <person name="Salamov A."/>
            <person name="Carpenter M.L."/>
            <person name="Signorovitch A.Y."/>
            <person name="Moreno M.A."/>
            <person name="Kamm K."/>
            <person name="Grimwood J."/>
            <person name="Schmutz J."/>
            <person name="Shapiro H."/>
            <person name="Grigoriev I.V."/>
            <person name="Buss L.W."/>
            <person name="Schierwater B."/>
            <person name="Dellaporta S.L."/>
            <person name="Rokhsar D.S."/>
        </authorList>
    </citation>
    <scope>NUCLEOTIDE SEQUENCE [LARGE SCALE GENOMIC DNA]</scope>
    <source>
        <strain evidence="17 18">Grell-BS-1999</strain>
    </source>
</reference>
<dbReference type="Proteomes" id="UP000009022">
    <property type="component" value="Unassembled WGS sequence"/>
</dbReference>
<dbReference type="KEGG" id="tad:TRIADDRAFT_54534"/>
<evidence type="ECO:0000256" key="14">
    <source>
        <dbReference type="ARBA" id="ARBA00023239"/>
    </source>
</evidence>
<dbReference type="InParanoid" id="B3RSB1"/>
<dbReference type="SUPFAM" id="SSF49764">
    <property type="entry name" value="HSP20-like chaperones"/>
    <property type="match status" value="1"/>
</dbReference>
<evidence type="ECO:0000256" key="10">
    <source>
        <dbReference type="ARBA" id="ARBA00023054"/>
    </source>
</evidence>
<protein>
    <recommendedName>
        <fullName evidence="4 15">Very-long-chain (3R)-3-hydroxyacyl-CoA dehydratase</fullName>
        <ecNumber evidence="4 15">4.2.1.134</ecNumber>
    </recommendedName>
</protein>
<keyword evidence="9" id="KW-1133">Transmembrane helix</keyword>
<evidence type="ECO:0000313" key="18">
    <source>
        <dbReference type="Proteomes" id="UP000009022"/>
    </source>
</evidence>
<dbReference type="STRING" id="10228.B3RSB1"/>
<dbReference type="AlphaFoldDB" id="B3RSB1"/>
<sequence length="331" mass="38098">MALGWLIFPRQSQLGPSGPFTQVSNHMRKGKMVKDGSNNVPSLRPTSIWGQDRKFIYLTLNLTDAKYATVRIRPDSLFFKANGIGANGKHDYCLDFEFYKPLQPTGNTYKILGRTVEFKLLKDKVGEHWQQLCKDQPKPSWLKVDFDKFFVEDEEDEEETDNAKSEVDKVIPQLVDAEVQKLQQQDFHVGTYDITGSYMKFCQALAVLEVIHPLLGIVKSGVLTPAIQVFGRNMVLFMIISPQESIHGEKIVILLFLAWSLIEVIRYPQYALSVINYPIRIITWLRYTAWIPLYPVGFYLEGGMYMYKHMFKQRTKHLKNISGTSTSKKKS</sequence>
<dbReference type="RefSeq" id="XP_002110481.1">
    <property type="nucleotide sequence ID" value="XM_002110445.1"/>
</dbReference>
<dbReference type="Pfam" id="PF04387">
    <property type="entry name" value="PTPLA"/>
    <property type="match status" value="1"/>
</dbReference>
<dbReference type="CTD" id="6752233"/>
<evidence type="ECO:0000256" key="8">
    <source>
        <dbReference type="ARBA" id="ARBA00022832"/>
    </source>
</evidence>
<keyword evidence="5 15" id="KW-0444">Lipid biosynthesis</keyword>
<dbReference type="PANTHER" id="PTHR11035">
    <property type="entry name" value="VERY-LONG-CHAIN (3R)-3-HYDROXYACYL-COA DEHYDRATASE"/>
    <property type="match status" value="1"/>
</dbReference>
<organism evidence="17 18">
    <name type="scientific">Trichoplax adhaerens</name>
    <name type="common">Trichoplax reptans</name>
    <dbReference type="NCBI Taxonomy" id="10228"/>
    <lineage>
        <taxon>Eukaryota</taxon>
        <taxon>Metazoa</taxon>
        <taxon>Placozoa</taxon>
        <taxon>Uniplacotomia</taxon>
        <taxon>Trichoplacea</taxon>
        <taxon>Trichoplacidae</taxon>
        <taxon>Trichoplax</taxon>
    </lineage>
</organism>
<dbReference type="Pfam" id="PF04969">
    <property type="entry name" value="CS"/>
    <property type="match status" value="1"/>
</dbReference>
<dbReference type="OMA" id="SYLVMSH"/>
<evidence type="ECO:0000256" key="5">
    <source>
        <dbReference type="ARBA" id="ARBA00022516"/>
    </source>
</evidence>
<evidence type="ECO:0000256" key="2">
    <source>
        <dbReference type="ARBA" id="ARBA00005194"/>
    </source>
</evidence>
<evidence type="ECO:0000256" key="3">
    <source>
        <dbReference type="ARBA" id="ARBA00007811"/>
    </source>
</evidence>
<dbReference type="GO" id="GO:0030148">
    <property type="term" value="P:sphingolipid biosynthetic process"/>
    <property type="evidence" value="ECO:0000318"/>
    <property type="project" value="GO_Central"/>
</dbReference>
<dbReference type="HOGENOM" id="CLU_046712_0_0_1"/>
<keyword evidence="13 15" id="KW-0275">Fatty acid biosynthesis</keyword>
<dbReference type="InterPro" id="IPR008978">
    <property type="entry name" value="HSP20-like_chaperone"/>
</dbReference>
<dbReference type="FunCoup" id="B3RSB1">
    <property type="interactions" value="998"/>
</dbReference>
<dbReference type="GO" id="GO:0102158">
    <property type="term" value="F:very-long-chain (3R)-3-hydroxyacyl-CoA dehydratase activity"/>
    <property type="evidence" value="ECO:0007669"/>
    <property type="project" value="UniProtKB-EC"/>
</dbReference>
<dbReference type="GeneID" id="6752233"/>
<dbReference type="InterPro" id="IPR007052">
    <property type="entry name" value="CS_dom"/>
</dbReference>
<evidence type="ECO:0000259" key="16">
    <source>
        <dbReference type="PROSITE" id="PS51203"/>
    </source>
</evidence>
<evidence type="ECO:0000256" key="11">
    <source>
        <dbReference type="ARBA" id="ARBA00023098"/>
    </source>
</evidence>
<evidence type="ECO:0000256" key="13">
    <source>
        <dbReference type="ARBA" id="ARBA00023160"/>
    </source>
</evidence>
<keyword evidence="12 15" id="KW-0472">Membrane</keyword>
<comment type="pathway">
    <text evidence="2 15">Lipid metabolism; fatty acid biosynthesis.</text>
</comment>
<comment type="catalytic activity">
    <reaction evidence="15">
        <text>a very-long-chain (3R)-3-hydroxyacyl-CoA = a very-long-chain (2E)-enoyl-CoA + H2O</text>
        <dbReference type="Rhea" id="RHEA:45812"/>
        <dbReference type="ChEBI" id="CHEBI:15377"/>
        <dbReference type="ChEBI" id="CHEBI:83728"/>
        <dbReference type="ChEBI" id="CHEBI:85440"/>
        <dbReference type="EC" id="4.2.1.134"/>
    </reaction>
</comment>